<accession>H1FYN5</accession>
<dbReference type="InterPro" id="IPR013097">
    <property type="entry name" value="Dabb"/>
</dbReference>
<name>B6BMN3_SULGG</name>
<evidence type="ECO:0000313" key="2">
    <source>
        <dbReference type="EMBL" id="EHP30850.1"/>
    </source>
</evidence>
<evidence type="ECO:0000259" key="1">
    <source>
        <dbReference type="PROSITE" id="PS51502"/>
    </source>
</evidence>
<dbReference type="AlphaFoldDB" id="B6BMN3"/>
<dbReference type="RefSeq" id="WP_008339264.1">
    <property type="nucleotide sequence ID" value="NZ_AFRZ01000001.1"/>
</dbReference>
<dbReference type="EMBL" id="AFRZ01000001">
    <property type="protein sequence ID" value="EHP30850.1"/>
    <property type="molecule type" value="Genomic_DNA"/>
</dbReference>
<dbReference type="OrthoDB" id="9808130at2"/>
<organism evidence="2 3">
    <name type="scientific">Sulfurimonas gotlandica (strain DSM 19862 / JCM 16533 / GD1)</name>
    <dbReference type="NCBI Taxonomy" id="929558"/>
    <lineage>
        <taxon>Bacteria</taxon>
        <taxon>Pseudomonadati</taxon>
        <taxon>Campylobacterota</taxon>
        <taxon>Epsilonproteobacteria</taxon>
        <taxon>Campylobacterales</taxon>
        <taxon>Sulfurimonadaceae</taxon>
        <taxon>Sulfurimonas</taxon>
    </lineage>
</organism>
<evidence type="ECO:0000313" key="3">
    <source>
        <dbReference type="Proteomes" id="UP000006431"/>
    </source>
</evidence>
<dbReference type="PROSITE" id="PS51502">
    <property type="entry name" value="S_R_A_B_BARREL"/>
    <property type="match status" value="1"/>
</dbReference>
<dbReference type="eggNOG" id="COG4627">
    <property type="taxonomic scope" value="Bacteria"/>
</dbReference>
<keyword evidence="3" id="KW-1185">Reference proteome</keyword>
<dbReference type="PATRIC" id="fig|929558.5.peg.2317"/>
<dbReference type="HOGENOM" id="CLU_080664_3_1_7"/>
<dbReference type="InterPro" id="IPR011008">
    <property type="entry name" value="Dimeric_a/b-barrel"/>
</dbReference>
<dbReference type="STRING" id="929558.SMGD1_2327"/>
<feature type="domain" description="Stress-response A/B barrel" evidence="1">
    <location>
        <begin position="2"/>
        <end position="94"/>
    </location>
</feature>
<dbReference type="Proteomes" id="UP000006431">
    <property type="component" value="Unassembled WGS sequence"/>
</dbReference>
<dbReference type="PANTHER" id="PTHR37832:SF1">
    <property type="entry name" value="STRESS-RESPONSE A_B BARREL DOMAIN-CONTAINING PROTEIN"/>
    <property type="match status" value="1"/>
</dbReference>
<dbReference type="SUPFAM" id="SSF54909">
    <property type="entry name" value="Dimeric alpha+beta barrel"/>
    <property type="match status" value="1"/>
</dbReference>
<dbReference type="PANTHER" id="PTHR37832">
    <property type="entry name" value="BLL2683 PROTEIN"/>
    <property type="match status" value="1"/>
</dbReference>
<dbReference type="SMART" id="SM00886">
    <property type="entry name" value="Dabb"/>
    <property type="match status" value="1"/>
</dbReference>
<accession>B6BMN3</accession>
<gene>
    <name evidence="2" type="ORF">SMGD1_2327</name>
</gene>
<reference evidence="2 3" key="1">
    <citation type="journal article" date="2012" name="Proc. Natl. Acad. Sci. U.S.A.">
        <title>Genome and physiology of a model Epsilonproteobacterium responsible for sulfide detoxification in marine oxygen depletion zones.</title>
        <authorList>
            <person name="Grote J."/>
            <person name="Schott T."/>
            <person name="Bruckner C.G."/>
            <person name="Glockner F.O."/>
            <person name="Jost G."/>
            <person name="Teeling H."/>
            <person name="Labrenz M."/>
            <person name="Jurgens K."/>
        </authorList>
    </citation>
    <scope>NUCLEOTIDE SEQUENCE [LARGE SCALE GENOMIC DNA]</scope>
    <source>
        <strain evidence="2 3">GD1</strain>
    </source>
</reference>
<proteinExistence type="predicted"/>
<dbReference type="Pfam" id="PF07876">
    <property type="entry name" value="Dabb"/>
    <property type="match status" value="1"/>
</dbReference>
<sequence length="96" mass="11086">MIVHIVMFKFKDEKKEANIEEVTSRLNALVDLIPALKSMEVGVDFNKSERAFDLSLYSTFWDKEDLQAYAVHAEHLKVVELIKEVTLEAKVVDYVL</sequence>
<dbReference type="Gene3D" id="3.30.70.100">
    <property type="match status" value="1"/>
</dbReference>
<comment type="caution">
    <text evidence="2">The sequence shown here is derived from an EMBL/GenBank/DDBJ whole genome shotgun (WGS) entry which is preliminary data.</text>
</comment>
<protein>
    <submittedName>
        <fullName evidence="2">Protein containing dimeric alpha-beta barrel domain</fullName>
    </submittedName>
</protein>